<reference evidence="2 3" key="1">
    <citation type="submission" date="2015-10" db="EMBL/GenBank/DDBJ databases">
        <title>Mycobacterium gordonae draft genome assembly.</title>
        <authorList>
            <person name="Ustinova V."/>
            <person name="Smirnova T."/>
            <person name="Blagodatskikh K."/>
            <person name="Varlamov D."/>
            <person name="Larionova E."/>
            <person name="Chernousova L."/>
        </authorList>
    </citation>
    <scope>NUCLEOTIDE SEQUENCE [LARGE SCALE GENOMIC DNA]</scope>
    <source>
        <strain evidence="2 3">CTRI 14-8773</strain>
    </source>
</reference>
<dbReference type="OrthoDB" id="9806017at2"/>
<gene>
    <name evidence="2" type="ORF">AO501_10165</name>
</gene>
<organism evidence="2 3">
    <name type="scientific">Mycobacterium gordonae</name>
    <dbReference type="NCBI Taxonomy" id="1778"/>
    <lineage>
        <taxon>Bacteria</taxon>
        <taxon>Bacillati</taxon>
        <taxon>Actinomycetota</taxon>
        <taxon>Actinomycetes</taxon>
        <taxon>Mycobacteriales</taxon>
        <taxon>Mycobacteriaceae</taxon>
        <taxon>Mycobacterium</taxon>
    </lineage>
</organism>
<dbReference type="GO" id="GO:1902670">
    <property type="term" value="F:carbon dioxide binding"/>
    <property type="evidence" value="ECO:0007669"/>
    <property type="project" value="TreeGrafter"/>
</dbReference>
<dbReference type="SUPFAM" id="SSF159127">
    <property type="entry name" value="HupF/HypC-like"/>
    <property type="match status" value="1"/>
</dbReference>
<dbReference type="Gene3D" id="2.30.30.140">
    <property type="match status" value="1"/>
</dbReference>
<dbReference type="PROSITE" id="PS01097">
    <property type="entry name" value="HUPF_HYPC"/>
    <property type="match status" value="1"/>
</dbReference>
<dbReference type="InterPro" id="IPR001109">
    <property type="entry name" value="Hydrogenase_HupF/HypC"/>
</dbReference>
<dbReference type="Proteomes" id="UP000051677">
    <property type="component" value="Unassembled WGS sequence"/>
</dbReference>
<dbReference type="Pfam" id="PF01455">
    <property type="entry name" value="HupF_HypC"/>
    <property type="match status" value="1"/>
</dbReference>
<dbReference type="NCBIfam" id="TIGR00074">
    <property type="entry name" value="hypC_hupF"/>
    <property type="match status" value="1"/>
</dbReference>
<dbReference type="RefSeq" id="WP_055579246.1">
    <property type="nucleotide sequence ID" value="NZ_LKTM01000286.1"/>
</dbReference>
<sequence length="90" mass="9623">MCLGIPGRIVAITDPANQLAKVDVSGVQRTISVRLLEGDPPQPDDWVLVHVGFAMAKIDETEALMTLAAIKKLGEAYTTELEAFDSSAIV</sequence>
<name>A0A0Q2QDN9_MYCGO</name>
<dbReference type="PANTHER" id="PTHR35177:SF2">
    <property type="entry name" value="HYDROGENASE MATURATION FACTOR HYBG"/>
    <property type="match status" value="1"/>
</dbReference>
<dbReference type="EMBL" id="LKTM01000286">
    <property type="protein sequence ID" value="KQH77837.1"/>
    <property type="molecule type" value="Genomic_DNA"/>
</dbReference>
<dbReference type="PRINTS" id="PR00445">
    <property type="entry name" value="HUPFHYPC"/>
</dbReference>
<dbReference type="InterPro" id="IPR019812">
    <property type="entry name" value="Hydgase_assmbl_chp_CS"/>
</dbReference>
<dbReference type="STRING" id="1778.A9W97_27485"/>
<evidence type="ECO:0000313" key="2">
    <source>
        <dbReference type="EMBL" id="KQH77837.1"/>
    </source>
</evidence>
<protein>
    <submittedName>
        <fullName evidence="2">Hydrogenase assembly protein HupF</fullName>
    </submittedName>
</protein>
<comment type="caution">
    <text evidence="2">The sequence shown here is derived from an EMBL/GenBank/DDBJ whole genome shotgun (WGS) entry which is preliminary data.</text>
</comment>
<dbReference type="PANTHER" id="PTHR35177">
    <property type="entry name" value="HYDROGENASE MATURATION FACTOR HYBG"/>
    <property type="match status" value="1"/>
</dbReference>
<dbReference type="AlphaFoldDB" id="A0A0Q2QDN9"/>
<dbReference type="FunFam" id="2.30.30.140:FF:000022">
    <property type="entry name" value="Hydrogenase assembly chaperone HybG"/>
    <property type="match status" value="1"/>
</dbReference>
<accession>A0A0Q2QDN9</accession>
<dbReference type="GO" id="GO:0005506">
    <property type="term" value="F:iron ion binding"/>
    <property type="evidence" value="ECO:0007669"/>
    <property type="project" value="TreeGrafter"/>
</dbReference>
<evidence type="ECO:0000256" key="1">
    <source>
        <dbReference type="ARBA" id="ARBA00006018"/>
    </source>
</evidence>
<proteinExistence type="inferred from homology"/>
<dbReference type="GO" id="GO:0051604">
    <property type="term" value="P:protein maturation"/>
    <property type="evidence" value="ECO:0007669"/>
    <property type="project" value="TreeGrafter"/>
</dbReference>
<comment type="similarity">
    <text evidence="1">Belongs to the HupF/HypC family.</text>
</comment>
<evidence type="ECO:0000313" key="3">
    <source>
        <dbReference type="Proteomes" id="UP000051677"/>
    </source>
</evidence>